<keyword evidence="1" id="KW-0202">Cytokine</keyword>
<dbReference type="GO" id="GO:0008009">
    <property type="term" value="F:chemokine activity"/>
    <property type="evidence" value="ECO:0007669"/>
    <property type="project" value="InterPro"/>
</dbReference>
<dbReference type="SUPFAM" id="SSF54117">
    <property type="entry name" value="Interleukin 8-like chemokines"/>
    <property type="match status" value="1"/>
</dbReference>
<feature type="signal peptide" evidence="2">
    <location>
        <begin position="1"/>
        <end position="42"/>
    </location>
</feature>
<dbReference type="Pfam" id="PF00048">
    <property type="entry name" value="IL8"/>
    <property type="match status" value="1"/>
</dbReference>
<dbReference type="Gene3D" id="2.40.50.40">
    <property type="match status" value="1"/>
</dbReference>
<dbReference type="SMART" id="SM00199">
    <property type="entry name" value="SCY"/>
    <property type="match status" value="1"/>
</dbReference>
<keyword evidence="5" id="KW-1185">Reference proteome</keyword>
<dbReference type="Ensembl" id="ENSSGRT00000021462.1">
    <property type="protein sequence ID" value="ENSSGRP00000019865.1"/>
    <property type="gene ID" value="ENSSGRG00000012040.1"/>
</dbReference>
<dbReference type="PANTHER" id="PTHR12015:SF186">
    <property type="entry name" value="C-C MOTIF CHEMOKINE 21-LIKE-RELATED"/>
    <property type="match status" value="1"/>
</dbReference>
<dbReference type="InterPro" id="IPR036048">
    <property type="entry name" value="Interleukin_8-like_sf"/>
</dbReference>
<dbReference type="CDD" id="cd00169">
    <property type="entry name" value="Chemokine"/>
    <property type="match status" value="1"/>
</dbReference>
<organism evidence="4 5">
    <name type="scientific">Sinocyclocheilus grahami</name>
    <name type="common">Dianchi golden-line fish</name>
    <name type="synonym">Barbus grahami</name>
    <dbReference type="NCBI Taxonomy" id="75366"/>
    <lineage>
        <taxon>Eukaryota</taxon>
        <taxon>Metazoa</taxon>
        <taxon>Chordata</taxon>
        <taxon>Craniata</taxon>
        <taxon>Vertebrata</taxon>
        <taxon>Euteleostomi</taxon>
        <taxon>Actinopterygii</taxon>
        <taxon>Neopterygii</taxon>
        <taxon>Teleostei</taxon>
        <taxon>Ostariophysi</taxon>
        <taxon>Cypriniformes</taxon>
        <taxon>Cyprinidae</taxon>
        <taxon>Cyprininae</taxon>
        <taxon>Sinocyclocheilus</taxon>
    </lineage>
</organism>
<dbReference type="PRINTS" id="PR00436">
    <property type="entry name" value="INTERLEUKIN8"/>
</dbReference>
<dbReference type="InterPro" id="IPR001811">
    <property type="entry name" value="Chemokine_IL8-like_dom"/>
</dbReference>
<dbReference type="InterPro" id="IPR039809">
    <property type="entry name" value="Chemokine_b/g/d"/>
</dbReference>
<keyword evidence="2" id="KW-0732">Signal</keyword>
<evidence type="ECO:0000313" key="4">
    <source>
        <dbReference type="Ensembl" id="ENSSGRP00000019865.1"/>
    </source>
</evidence>
<dbReference type="GO" id="GO:0006955">
    <property type="term" value="P:immune response"/>
    <property type="evidence" value="ECO:0007669"/>
    <property type="project" value="InterPro"/>
</dbReference>
<reference evidence="4" key="2">
    <citation type="submission" date="2025-09" db="UniProtKB">
        <authorList>
            <consortium name="Ensembl"/>
        </authorList>
    </citation>
    <scope>IDENTIFICATION</scope>
</reference>
<feature type="chain" id="PRO_5025542602" evidence="2">
    <location>
        <begin position="43"/>
        <end position="115"/>
    </location>
</feature>
<evidence type="ECO:0000256" key="2">
    <source>
        <dbReference type="SAM" id="SignalP"/>
    </source>
</evidence>
<evidence type="ECO:0000256" key="1">
    <source>
        <dbReference type="ARBA" id="ARBA00022514"/>
    </source>
</evidence>
<dbReference type="InParanoid" id="A0A672L8Y5"/>
<dbReference type="Proteomes" id="UP000472262">
    <property type="component" value="Unassembled WGS sequence"/>
</dbReference>
<reference evidence="4" key="1">
    <citation type="submission" date="2025-08" db="UniProtKB">
        <authorList>
            <consortium name="Ensembl"/>
        </authorList>
    </citation>
    <scope>IDENTIFICATION</scope>
</reference>
<gene>
    <name evidence="4" type="primary">ccl25b</name>
</gene>
<accession>A0A672L8Y5</accession>
<name>A0A672L8Y5_SINGR</name>
<evidence type="ECO:0000259" key="3">
    <source>
        <dbReference type="SMART" id="SM00199"/>
    </source>
</evidence>
<evidence type="ECO:0000313" key="5">
    <source>
        <dbReference type="Proteomes" id="UP000472262"/>
    </source>
</evidence>
<sequence>MKIALNISLSFLAAYMETQHSTMKFQVLFLLLLLACMYPSVAQGSYENCCLTYAHVKKTIRRHVMSYRVQETDGGCNIPAVALKLKNFRVICADPRITWIQQMIQKMSAKSTGNM</sequence>
<dbReference type="GO" id="GO:0005615">
    <property type="term" value="C:extracellular space"/>
    <property type="evidence" value="ECO:0007669"/>
    <property type="project" value="UniProtKB-KW"/>
</dbReference>
<proteinExistence type="predicted"/>
<dbReference type="AlphaFoldDB" id="A0A672L8Y5"/>
<feature type="domain" description="Chemokine interleukin-8-like" evidence="3">
    <location>
        <begin position="46"/>
        <end position="107"/>
    </location>
</feature>
<protein>
    <submittedName>
        <fullName evidence="4">C-C motif chemokine 21-like</fullName>
    </submittedName>
</protein>
<dbReference type="OMA" id="SCLFTER"/>
<dbReference type="PANTHER" id="PTHR12015">
    <property type="entry name" value="SMALL INDUCIBLE CYTOKINE A"/>
    <property type="match status" value="1"/>
</dbReference>
<dbReference type="FunCoup" id="A0A672L8Y5">
    <property type="interactions" value="898"/>
</dbReference>